<dbReference type="SUPFAM" id="SSF50978">
    <property type="entry name" value="WD40 repeat-like"/>
    <property type="match status" value="2"/>
</dbReference>
<dbReference type="InterPro" id="IPR049052">
    <property type="entry name" value="nSTAND1"/>
</dbReference>
<evidence type="ECO:0000313" key="8">
    <source>
        <dbReference type="Proteomes" id="UP001500630"/>
    </source>
</evidence>
<feature type="repeat" description="WD" evidence="3">
    <location>
        <begin position="947"/>
        <end position="979"/>
    </location>
</feature>
<dbReference type="InterPro" id="IPR019775">
    <property type="entry name" value="WD40_repeat_CS"/>
</dbReference>
<keyword evidence="8" id="KW-1185">Reference proteome</keyword>
<dbReference type="InterPro" id="IPR001680">
    <property type="entry name" value="WD40_rpt"/>
</dbReference>
<sequence length="1226" mass="132190">MGTRDQDEVCPYQGLAPFESDRSELFFGRRRAVRDLLERLAPRLRGHGSILLVSGASGVGKSSLLRAGLMPALAKGTPPLAGSRDWPCLLLTPTAEPFRALAEAWAQAFGGSAEEAGERLRAHPKEAGEQSRRRPEEAGEEVRERPGEAGPPDERFVLVVDQFEELFTLVSDERERQAFVQTLKALAGAGAAVIIGVRADYWDRCAAYPQLAEAIQDGQVIVEPMTEPDLRLAITGPAAAAGLDLEPGLVEIILREVRAGGDQSGDGFEAASLPLMSQALLNTWERREDGRLTIRGYEDSGQVRDSVRRTADELLDRMPPEDRKAALRIFRRMTLITSGGRMVRRGAVWTELHAAAAADSEQRRAQIGELLSAFAGLRLITLHEDGAEIAHDALLIAWPTLRQWLEPDLTAHAVYDRLVEDAGQWAGNHRDPAFLYRGARLLAVQDSLPRWDRDPGSFPPPGPIVSRFVAASAGAARRAGRRRAFVMAGLVMLSVLALLAAGIAVNAADNADQQRRLAVQERQLAVSRQLAMESEVTEDPVTSALLAVTAWRMAETPETRRRLLDVAARPDRGIFSAQDSSIDQLLFSPTGSVIATGYNGTVRLWDSATRRQLGDPIVHDGLCVLGFETAFSPNGKVLATACLHEVVFWDVATRRPLGRPMNVVDGVGAMAFSPSGRILATATTSGTVRLWDTVERQQTGAPIGRADHTSVRNSISQVAFSPDGKRLISAGADDTARVWDLATRSQIGKALTGHAGDISAFSLSRDGGRLATVSIADRTARLWDLTTHKQIGGVLRGTGSDLGFYTVAFSPDGTRLATGGRDGYTRLWDTASREQVGDPLTNRRFWNERLAFSPDGRTLAAADVDGQVWLWDPTAHRQLGAVLPGTYDVAFSPDGKSLATSDPVVAMGTSRKDSAVRFYDVATRRESGRRLRPKDDPVPREWAGARAIRFSRDGRTLTTAGTDGAIRRWDAVTRRQIGRADRLSSFGELSADGGLSAFWVLTGNDGSVGIWDVAGRREAAGSRIVVKDHTSFVPAKAFSPDGSILALAGSDLTVRLFDVAGRRQIGEPLRGAATDQHSALAFSGDGKLLATTAADGTVQLWDVASGRQNGVILTGHTNSVDAMAFSPDGRILATGSGDRTVRLWDVPTLRQIGPALTGHTKAVADVAFSPDGATLATVSADLTLRLWNVAAPADPAAAVCAQAGRSFTRAEWQRHVKREEFRQVCP</sequence>
<dbReference type="InterPro" id="IPR036322">
    <property type="entry name" value="WD40_repeat_dom_sf"/>
</dbReference>
<dbReference type="PRINTS" id="PR00320">
    <property type="entry name" value="GPROTEINBRPT"/>
</dbReference>
<evidence type="ECO:0000256" key="2">
    <source>
        <dbReference type="ARBA" id="ARBA00022737"/>
    </source>
</evidence>
<dbReference type="Gene3D" id="3.40.50.300">
    <property type="entry name" value="P-loop containing nucleotide triphosphate hydrolases"/>
    <property type="match status" value="1"/>
</dbReference>
<evidence type="ECO:0000259" key="6">
    <source>
        <dbReference type="Pfam" id="PF20703"/>
    </source>
</evidence>
<feature type="domain" description="Novel STAND NTPase 1" evidence="6">
    <location>
        <begin position="11"/>
        <end position="432"/>
    </location>
</feature>
<feature type="transmembrane region" description="Helical" evidence="5">
    <location>
        <begin position="484"/>
        <end position="505"/>
    </location>
</feature>
<dbReference type="PROSITE" id="PS50082">
    <property type="entry name" value="WD_REPEATS_2"/>
    <property type="match status" value="11"/>
</dbReference>
<dbReference type="SMART" id="SM00320">
    <property type="entry name" value="WD40"/>
    <property type="match status" value="13"/>
</dbReference>
<feature type="repeat" description="WD" evidence="3">
    <location>
        <begin position="667"/>
        <end position="701"/>
    </location>
</feature>
<proteinExistence type="predicted"/>
<evidence type="ECO:0000256" key="1">
    <source>
        <dbReference type="ARBA" id="ARBA00022574"/>
    </source>
</evidence>
<feature type="repeat" description="WD" evidence="3">
    <location>
        <begin position="575"/>
        <end position="615"/>
    </location>
</feature>
<comment type="caution">
    <text evidence="7">The sequence shown here is derived from an EMBL/GenBank/DDBJ whole genome shotgun (WGS) entry which is preliminary data.</text>
</comment>
<dbReference type="SUPFAM" id="SSF52540">
    <property type="entry name" value="P-loop containing nucleoside triphosphate hydrolases"/>
    <property type="match status" value="1"/>
</dbReference>
<dbReference type="Pfam" id="PF20703">
    <property type="entry name" value="nSTAND1"/>
    <property type="match status" value="1"/>
</dbReference>
<reference evidence="8" key="1">
    <citation type="journal article" date="2019" name="Int. J. Syst. Evol. Microbiol.">
        <title>The Global Catalogue of Microorganisms (GCM) 10K type strain sequencing project: providing services to taxonomists for standard genome sequencing and annotation.</title>
        <authorList>
            <consortium name="The Broad Institute Genomics Platform"/>
            <consortium name="The Broad Institute Genome Sequencing Center for Infectious Disease"/>
            <person name="Wu L."/>
            <person name="Ma J."/>
        </authorList>
    </citation>
    <scope>NUCLEOTIDE SEQUENCE [LARGE SCALE GENOMIC DNA]</scope>
    <source>
        <strain evidence="8">JCM 17326</strain>
    </source>
</reference>
<feature type="repeat" description="WD" evidence="3">
    <location>
        <begin position="1026"/>
        <end position="1067"/>
    </location>
</feature>
<dbReference type="Proteomes" id="UP001500630">
    <property type="component" value="Unassembled WGS sequence"/>
</dbReference>
<dbReference type="Pfam" id="PF00400">
    <property type="entry name" value="WD40"/>
    <property type="match status" value="11"/>
</dbReference>
<evidence type="ECO:0000256" key="3">
    <source>
        <dbReference type="PROSITE-ProRule" id="PRU00221"/>
    </source>
</evidence>
<organism evidence="7 8">
    <name type="scientific">Nonomuraea rosea</name>
    <dbReference type="NCBI Taxonomy" id="638574"/>
    <lineage>
        <taxon>Bacteria</taxon>
        <taxon>Bacillati</taxon>
        <taxon>Actinomycetota</taxon>
        <taxon>Actinomycetes</taxon>
        <taxon>Streptosporangiales</taxon>
        <taxon>Streptosporangiaceae</taxon>
        <taxon>Nonomuraea</taxon>
    </lineage>
</organism>
<feature type="repeat" description="WD" evidence="3">
    <location>
        <begin position="1079"/>
        <end position="1111"/>
    </location>
</feature>
<evidence type="ECO:0000313" key="7">
    <source>
        <dbReference type="EMBL" id="GAA3607635.1"/>
    </source>
</evidence>
<gene>
    <name evidence="7" type="ORF">GCM10022419_110680</name>
</gene>
<feature type="region of interest" description="Disordered" evidence="4">
    <location>
        <begin position="116"/>
        <end position="154"/>
    </location>
</feature>
<keyword evidence="5" id="KW-0472">Membrane</keyword>
<evidence type="ECO:0000256" key="4">
    <source>
        <dbReference type="SAM" id="MobiDB-lite"/>
    </source>
</evidence>
<keyword evidence="2" id="KW-0677">Repeat</keyword>
<feature type="repeat" description="WD" evidence="3">
    <location>
        <begin position="1156"/>
        <end position="1189"/>
    </location>
</feature>
<dbReference type="CDD" id="cd00200">
    <property type="entry name" value="WD40"/>
    <property type="match status" value="2"/>
</dbReference>
<feature type="repeat" description="WD" evidence="3">
    <location>
        <begin position="751"/>
        <end position="793"/>
    </location>
</feature>
<dbReference type="RefSeq" id="WP_345574996.1">
    <property type="nucleotide sequence ID" value="NZ_BAABDQ010000043.1"/>
</dbReference>
<keyword evidence="5" id="KW-1133">Transmembrane helix</keyword>
<dbReference type="Gene3D" id="2.130.10.10">
    <property type="entry name" value="YVTN repeat-like/Quinoprotein amine dehydrogenase"/>
    <property type="match status" value="5"/>
</dbReference>
<dbReference type="PANTHER" id="PTHR19879">
    <property type="entry name" value="TRANSCRIPTION INITIATION FACTOR TFIID"/>
    <property type="match status" value="1"/>
</dbReference>
<feature type="repeat" description="WD" evidence="3">
    <location>
        <begin position="708"/>
        <end position="749"/>
    </location>
</feature>
<protein>
    <recommendedName>
        <fullName evidence="6">Novel STAND NTPase 1 domain-containing protein</fullName>
    </recommendedName>
</protein>
<feature type="repeat" description="WD" evidence="3">
    <location>
        <begin position="1113"/>
        <end position="1154"/>
    </location>
</feature>
<dbReference type="InterPro" id="IPR015943">
    <property type="entry name" value="WD40/YVTN_repeat-like_dom_sf"/>
</dbReference>
<accession>A0ABP6ZF26</accession>
<feature type="repeat" description="WD" evidence="3">
    <location>
        <begin position="797"/>
        <end position="838"/>
    </location>
</feature>
<name>A0ABP6ZF26_9ACTN</name>
<keyword evidence="5" id="KW-0812">Transmembrane</keyword>
<feature type="repeat" description="WD" evidence="3">
    <location>
        <begin position="850"/>
        <end position="872"/>
    </location>
</feature>
<keyword evidence="1 3" id="KW-0853">WD repeat</keyword>
<dbReference type="PANTHER" id="PTHR19879:SF9">
    <property type="entry name" value="TRANSCRIPTION INITIATION FACTOR TFIID SUBUNIT 5"/>
    <property type="match status" value="1"/>
</dbReference>
<dbReference type="InterPro" id="IPR027417">
    <property type="entry name" value="P-loop_NTPase"/>
</dbReference>
<dbReference type="PROSITE" id="PS50294">
    <property type="entry name" value="WD_REPEATS_REGION"/>
    <property type="match status" value="6"/>
</dbReference>
<dbReference type="PROSITE" id="PS00678">
    <property type="entry name" value="WD_REPEATS_1"/>
    <property type="match status" value="4"/>
</dbReference>
<dbReference type="EMBL" id="BAABDQ010000043">
    <property type="protein sequence ID" value="GAA3607635.1"/>
    <property type="molecule type" value="Genomic_DNA"/>
</dbReference>
<evidence type="ECO:0000256" key="5">
    <source>
        <dbReference type="SAM" id="Phobius"/>
    </source>
</evidence>
<dbReference type="InterPro" id="IPR020472">
    <property type="entry name" value="WD40_PAC1"/>
</dbReference>